<feature type="region of interest" description="Disordered" evidence="1">
    <location>
        <begin position="1"/>
        <end position="53"/>
    </location>
</feature>
<dbReference type="AlphaFoldDB" id="A0AAN6PXH2"/>
<dbReference type="EMBL" id="MU863678">
    <property type="protein sequence ID" value="KAK4097312.1"/>
    <property type="molecule type" value="Genomic_DNA"/>
</dbReference>
<accession>A0AAN6PXH2</accession>
<feature type="non-terminal residue" evidence="2">
    <location>
        <position position="285"/>
    </location>
</feature>
<reference evidence="2" key="1">
    <citation type="journal article" date="2023" name="Mol. Phylogenet. Evol.">
        <title>Genome-scale phylogeny and comparative genomics of the fungal order Sordariales.</title>
        <authorList>
            <person name="Hensen N."/>
            <person name="Bonometti L."/>
            <person name="Westerberg I."/>
            <person name="Brannstrom I.O."/>
            <person name="Guillou S."/>
            <person name="Cros-Aarteil S."/>
            <person name="Calhoun S."/>
            <person name="Haridas S."/>
            <person name="Kuo A."/>
            <person name="Mondo S."/>
            <person name="Pangilinan J."/>
            <person name="Riley R."/>
            <person name="LaButti K."/>
            <person name="Andreopoulos B."/>
            <person name="Lipzen A."/>
            <person name="Chen C."/>
            <person name="Yan M."/>
            <person name="Daum C."/>
            <person name="Ng V."/>
            <person name="Clum A."/>
            <person name="Steindorff A."/>
            <person name="Ohm R.A."/>
            <person name="Martin F."/>
            <person name="Silar P."/>
            <person name="Natvig D.O."/>
            <person name="Lalanne C."/>
            <person name="Gautier V."/>
            <person name="Ament-Velasquez S.L."/>
            <person name="Kruys A."/>
            <person name="Hutchinson M.I."/>
            <person name="Powell A.J."/>
            <person name="Barry K."/>
            <person name="Miller A.N."/>
            <person name="Grigoriev I.V."/>
            <person name="Debuchy R."/>
            <person name="Gladieux P."/>
            <person name="Hiltunen Thoren M."/>
            <person name="Johannesson H."/>
        </authorList>
    </citation>
    <scope>NUCLEOTIDE SEQUENCE</scope>
    <source>
        <strain evidence="2">CBS 757.83</strain>
    </source>
</reference>
<proteinExistence type="predicted"/>
<sequence>MVLRSSHTGIRGSQLRENKTNLSNPAEIAFLGDSGPPGSSANPRNLLRSHPKQLNEPRMLFSVQRLGEPICRHVDAVDVADVDLLPLDLLNHPLVPDVNGAGASLDLGIHRRDIGVHTVGETTGRRKLLCVAVLQDLGHPLGRQGCGRQVRELCFRGAQRDESLLLAFPHHWSSSHEDDVASCRMSAWQAVCQGCVCESHHQHVQCRQRQMTKLNAVRAGAVEIAEQVLHQVQMRLGRPCVCFPKPRCGVCNVGPGAARNPVNRPGVFDILFLMLHQRSPSRGKL</sequence>
<name>A0AAN6PXH2_9PEZI</name>
<evidence type="ECO:0000313" key="2">
    <source>
        <dbReference type="EMBL" id="KAK4097312.1"/>
    </source>
</evidence>
<reference evidence="2" key="2">
    <citation type="submission" date="2023-05" db="EMBL/GenBank/DDBJ databases">
        <authorList>
            <consortium name="Lawrence Berkeley National Laboratory"/>
            <person name="Steindorff A."/>
            <person name="Hensen N."/>
            <person name="Bonometti L."/>
            <person name="Westerberg I."/>
            <person name="Brannstrom I.O."/>
            <person name="Guillou S."/>
            <person name="Cros-Aarteil S."/>
            <person name="Calhoun S."/>
            <person name="Haridas S."/>
            <person name="Kuo A."/>
            <person name="Mondo S."/>
            <person name="Pangilinan J."/>
            <person name="Riley R."/>
            <person name="Labutti K."/>
            <person name="Andreopoulos B."/>
            <person name="Lipzen A."/>
            <person name="Chen C."/>
            <person name="Yanf M."/>
            <person name="Daum C."/>
            <person name="Ng V."/>
            <person name="Clum A."/>
            <person name="Ohm R."/>
            <person name="Martin F."/>
            <person name="Silar P."/>
            <person name="Natvig D."/>
            <person name="Lalanne C."/>
            <person name="Gautier V."/>
            <person name="Ament-Velasquez S.L."/>
            <person name="Kruys A."/>
            <person name="Hutchinson M.I."/>
            <person name="Powell A.J."/>
            <person name="Barry K."/>
            <person name="Miller A.N."/>
            <person name="Grigoriev I.V."/>
            <person name="Debuchy R."/>
            <person name="Gladieux P."/>
            <person name="Thoren M.H."/>
            <person name="Johannesson H."/>
        </authorList>
    </citation>
    <scope>NUCLEOTIDE SEQUENCE</scope>
    <source>
        <strain evidence="2">CBS 757.83</strain>
    </source>
</reference>
<organism evidence="2 3">
    <name type="scientific">Parathielavia hyrcaniae</name>
    <dbReference type="NCBI Taxonomy" id="113614"/>
    <lineage>
        <taxon>Eukaryota</taxon>
        <taxon>Fungi</taxon>
        <taxon>Dikarya</taxon>
        <taxon>Ascomycota</taxon>
        <taxon>Pezizomycotina</taxon>
        <taxon>Sordariomycetes</taxon>
        <taxon>Sordariomycetidae</taxon>
        <taxon>Sordariales</taxon>
        <taxon>Chaetomiaceae</taxon>
        <taxon>Parathielavia</taxon>
    </lineage>
</organism>
<evidence type="ECO:0000313" key="3">
    <source>
        <dbReference type="Proteomes" id="UP001305647"/>
    </source>
</evidence>
<dbReference type="Proteomes" id="UP001305647">
    <property type="component" value="Unassembled WGS sequence"/>
</dbReference>
<protein>
    <submittedName>
        <fullName evidence="2">Uncharacterized protein</fullName>
    </submittedName>
</protein>
<evidence type="ECO:0000256" key="1">
    <source>
        <dbReference type="SAM" id="MobiDB-lite"/>
    </source>
</evidence>
<keyword evidence="3" id="KW-1185">Reference proteome</keyword>
<gene>
    <name evidence="2" type="ORF">N658DRAFT_293893</name>
</gene>
<comment type="caution">
    <text evidence="2">The sequence shown here is derived from an EMBL/GenBank/DDBJ whole genome shotgun (WGS) entry which is preliminary data.</text>
</comment>